<protein>
    <recommendedName>
        <fullName evidence="1">Anaphase-promoting complex subunit 4</fullName>
    </recommendedName>
</protein>
<keyword evidence="11" id="KW-1185">Reference proteome</keyword>
<evidence type="ECO:0000313" key="10">
    <source>
        <dbReference type="EMBL" id="CAH3017117.1"/>
    </source>
</evidence>
<comment type="caution">
    <text evidence="10">The sequence shown here is derived from an EMBL/GenBank/DDBJ whole genome shotgun (WGS) entry which is preliminary data.</text>
</comment>
<accession>A0ABN8LJ04</accession>
<dbReference type="PANTHER" id="PTHR13260">
    <property type="entry name" value="ANAPHASE PROMOTING COMPLEX SUBUNIT 4 APC4"/>
    <property type="match status" value="1"/>
</dbReference>
<dbReference type="InterPro" id="IPR015943">
    <property type="entry name" value="WD40/YVTN_repeat-like_dom_sf"/>
</dbReference>
<evidence type="ECO:0000313" key="11">
    <source>
        <dbReference type="Proteomes" id="UP001159427"/>
    </source>
</evidence>
<evidence type="ECO:0000259" key="9">
    <source>
        <dbReference type="Pfam" id="PF23405"/>
    </source>
</evidence>
<reference evidence="10 11" key="1">
    <citation type="submission" date="2022-05" db="EMBL/GenBank/DDBJ databases">
        <authorList>
            <consortium name="Genoscope - CEA"/>
            <person name="William W."/>
        </authorList>
    </citation>
    <scope>NUCLEOTIDE SEQUENCE [LARGE SCALE GENOMIC DNA]</scope>
</reference>
<dbReference type="InterPro" id="IPR024790">
    <property type="entry name" value="APC4_long_dom"/>
</dbReference>
<dbReference type="Gene3D" id="2.130.10.10">
    <property type="entry name" value="YVTN repeat-like/Quinoprotein amine dehydrogenase"/>
    <property type="match status" value="1"/>
</dbReference>
<keyword evidence="5" id="KW-0131">Cell cycle</keyword>
<dbReference type="Pfam" id="PF23405">
    <property type="entry name" value="WD40_APC4_C-half"/>
    <property type="match status" value="1"/>
</dbReference>
<keyword evidence="2" id="KW-0132">Cell division</keyword>
<feature type="domain" description="Anaphase-promoting complex subunit 4-like WD40" evidence="7">
    <location>
        <begin position="24"/>
        <end position="111"/>
    </location>
</feature>
<evidence type="ECO:0000256" key="4">
    <source>
        <dbReference type="ARBA" id="ARBA00022786"/>
    </source>
</evidence>
<dbReference type="EMBL" id="CALNXI010000055">
    <property type="protein sequence ID" value="CAH3017117.1"/>
    <property type="molecule type" value="Genomic_DNA"/>
</dbReference>
<gene>
    <name evidence="10" type="ORF">PEVE_00035456</name>
</gene>
<evidence type="ECO:0000256" key="6">
    <source>
        <dbReference type="SAM" id="MobiDB-lite"/>
    </source>
</evidence>
<evidence type="ECO:0000256" key="3">
    <source>
        <dbReference type="ARBA" id="ARBA00022776"/>
    </source>
</evidence>
<keyword evidence="3" id="KW-0498">Mitosis</keyword>
<evidence type="ECO:0000259" key="8">
    <source>
        <dbReference type="Pfam" id="PF12896"/>
    </source>
</evidence>
<evidence type="ECO:0000256" key="2">
    <source>
        <dbReference type="ARBA" id="ARBA00022618"/>
    </source>
</evidence>
<feature type="domain" description="Anaphase-promoting complex subunit 4 long" evidence="8">
    <location>
        <begin position="242"/>
        <end position="440"/>
    </location>
</feature>
<dbReference type="InterPro" id="IPR024789">
    <property type="entry name" value="APC4"/>
</dbReference>
<feature type="region of interest" description="Disordered" evidence="6">
    <location>
        <begin position="742"/>
        <end position="762"/>
    </location>
</feature>
<sequence>MAGSCGSFRQLEDKPCSAEILCQKWSPKMDLLALVTVEGEVWLQRLSWKRVWSISASEADERALSVAWRPDGKVLAVAFNNGKVKLFNIENAECVHETKIEMTPTFTEWMEEAKNSTGEETFLNSIIFEEKSELYLPSLLHLPKSTGALFSKEASQEESDDPKKLKTLPENLSVLVVGDSGGKVHLFLYGIFVCVVVDTSDSMQKLHCESQVISAMVSNDLKVLSVIVKSNMYESDKKAVSLLLYDTGLLSARCNELAVVAKKMGLVTCLLEYFDSTLQSMSDAWEDILLEMGTKLTEFAAERLTAGSSVSSEFLTLLTRGVTSPELQSFLIHDLTEKGLKKLGNSIENSYASIQTLALKHLQCVTQSLMYHVTEIHGMSLWYEKFGVLGLSEFDLQTAVKGLGSIMLKTQELVHVIESNLKSFKAFFQWLYYIILSLSDAEIPDFLKQRSQQDIMLVSGFIQDQLVVNSQGKFTLERVGQYFDPKPLSVKPSFGNNDWTKFVESHPTLKSSPLLIPDNAFESLVSLSTQLHEHIRKAFAGPITAVSKSVSFWNSFSLCEIMEGDLSSLCFAHSSMGTPKCSLVVFPENEKLCILSFEPNCPKLSFTRVFVDHLPYDCEPVKYSFSDVMFYDSEYLSVLLEKQRVDKQEDDDKQDKSISILAQVPLQWLEQKDFLDVTQLGQMCLSDLPEPPAIDVGPRITHYRKLTAMRAKSLAVSGTRKVACVLSLTRRHVRLFDMVAEDDETEDDEVENEDLNNSFEEQ</sequence>
<evidence type="ECO:0000256" key="1">
    <source>
        <dbReference type="ARBA" id="ARBA00016067"/>
    </source>
</evidence>
<proteinExistence type="predicted"/>
<keyword evidence="4" id="KW-0833">Ubl conjugation pathway</keyword>
<evidence type="ECO:0000259" key="7">
    <source>
        <dbReference type="Pfam" id="PF12894"/>
    </source>
</evidence>
<evidence type="ECO:0000256" key="5">
    <source>
        <dbReference type="ARBA" id="ARBA00023306"/>
    </source>
</evidence>
<dbReference type="Proteomes" id="UP001159427">
    <property type="component" value="Unassembled WGS sequence"/>
</dbReference>
<organism evidence="10 11">
    <name type="scientific">Porites evermanni</name>
    <dbReference type="NCBI Taxonomy" id="104178"/>
    <lineage>
        <taxon>Eukaryota</taxon>
        <taxon>Metazoa</taxon>
        <taxon>Cnidaria</taxon>
        <taxon>Anthozoa</taxon>
        <taxon>Hexacorallia</taxon>
        <taxon>Scleractinia</taxon>
        <taxon>Fungiina</taxon>
        <taxon>Poritidae</taxon>
        <taxon>Porites</taxon>
    </lineage>
</organism>
<dbReference type="PANTHER" id="PTHR13260:SF0">
    <property type="entry name" value="ANAPHASE-PROMOTING COMPLEX SUBUNIT 4"/>
    <property type="match status" value="1"/>
</dbReference>
<dbReference type="Pfam" id="PF12896">
    <property type="entry name" value="ANAPC4"/>
    <property type="match status" value="1"/>
</dbReference>
<feature type="domain" description="Anaphase-promoting complex subunit 4 C-terminal half WD40" evidence="9">
    <location>
        <begin position="620"/>
        <end position="737"/>
    </location>
</feature>
<dbReference type="InterPro" id="IPR056358">
    <property type="entry name" value="APC4_C"/>
</dbReference>
<dbReference type="Pfam" id="PF12894">
    <property type="entry name" value="ANAPC4_WD40"/>
    <property type="match status" value="1"/>
</dbReference>
<name>A0ABN8LJ04_9CNID</name>
<dbReference type="InterPro" id="IPR024977">
    <property type="entry name" value="Apc4-like_WD40_dom"/>
</dbReference>
<dbReference type="SUPFAM" id="SSF117289">
    <property type="entry name" value="Nucleoporin domain"/>
    <property type="match status" value="1"/>
</dbReference>